<dbReference type="PANTHER" id="PTHR32309:SF13">
    <property type="entry name" value="FERRIC ENTEROBACTIN TRANSPORT PROTEIN FEPE"/>
    <property type="match status" value="1"/>
</dbReference>
<dbReference type="AlphaFoldDB" id="A0A3P5X0U3"/>
<keyword evidence="2" id="KW-1003">Cell membrane</keyword>
<dbReference type="GO" id="GO:0004713">
    <property type="term" value="F:protein tyrosine kinase activity"/>
    <property type="evidence" value="ECO:0007669"/>
    <property type="project" value="TreeGrafter"/>
</dbReference>
<name>A0A3P5X0U3_9RHOB</name>
<evidence type="ECO:0000256" key="6">
    <source>
        <dbReference type="SAM" id="Coils"/>
    </source>
</evidence>
<evidence type="ECO:0000256" key="3">
    <source>
        <dbReference type="ARBA" id="ARBA00022692"/>
    </source>
</evidence>
<keyword evidence="6" id="KW-0175">Coiled coil</keyword>
<gene>
    <name evidence="9" type="primary">ptk_1</name>
    <name evidence="9" type="ORF">XINFAN_01926</name>
</gene>
<dbReference type="GO" id="GO:0005886">
    <property type="term" value="C:plasma membrane"/>
    <property type="evidence" value="ECO:0007669"/>
    <property type="project" value="UniProtKB-SubCell"/>
</dbReference>
<reference evidence="9 10" key="1">
    <citation type="submission" date="2018-11" db="EMBL/GenBank/DDBJ databases">
        <authorList>
            <person name="Criscuolo A."/>
        </authorList>
    </citation>
    <scope>NUCLEOTIDE SEQUENCE [LARGE SCALE GENOMIC DNA]</scope>
    <source>
        <strain evidence="9">ACIP111625</strain>
    </source>
</reference>
<evidence type="ECO:0000256" key="4">
    <source>
        <dbReference type="ARBA" id="ARBA00022989"/>
    </source>
</evidence>
<proteinExistence type="predicted"/>
<keyword evidence="3 7" id="KW-0812">Transmembrane</keyword>
<evidence type="ECO:0000313" key="9">
    <source>
        <dbReference type="EMBL" id="VDC27696.1"/>
    </source>
</evidence>
<feature type="domain" description="Polysaccharide chain length determinant N-terminal" evidence="8">
    <location>
        <begin position="7"/>
        <end position="89"/>
    </location>
</feature>
<dbReference type="EC" id="2.7.10.-" evidence="9"/>
<evidence type="ECO:0000259" key="8">
    <source>
        <dbReference type="Pfam" id="PF02706"/>
    </source>
</evidence>
<keyword evidence="9" id="KW-0418">Kinase</keyword>
<keyword evidence="5 7" id="KW-0472">Membrane</keyword>
<dbReference type="InterPro" id="IPR003856">
    <property type="entry name" value="LPS_length_determ_N"/>
</dbReference>
<sequence>MGHIQTLGDLIAFFWRRHRVILGTMCLCALLAALYALQRPHLYTASASIEVQGAQVSGAALTPDAGPGAEALQMLQSVRHRLTTRQNLIAIAERHGLFADQPALSTDQKVQILREAIGFHTIHGTGEPTYGLAVPVSAIVINVTFTDAVLAARIANDLAQSVLDMSASGQITRARDNHAFHAGKLAAIEAEIRGQEARIAAFRGTHANSLPPSTGAIQEELVAIGNDIRALDQQLVALAEERRQLSQRENLRPTDRQRLRELDDLAATLNLQKSAMTAQREGLQTALAGVPAVQRDLADLERSLEQMKRNFDATNSALAEAESALRLAELQQGERFAILDRALTPEHPTGPKRRMLVLAGALAGGLFGLVLGFLLDLMRPVIRTSAQMERELGLRPIIAIPELDLSEGKTRRRLAVGG</sequence>
<dbReference type="Pfam" id="PF02706">
    <property type="entry name" value="Wzz"/>
    <property type="match status" value="1"/>
</dbReference>
<feature type="transmembrane region" description="Helical" evidence="7">
    <location>
        <begin position="355"/>
        <end position="375"/>
    </location>
</feature>
<dbReference type="InterPro" id="IPR050445">
    <property type="entry name" value="Bact_polysacc_biosynth/exp"/>
</dbReference>
<accession>A0A3P5X0U3</accession>
<dbReference type="Proteomes" id="UP000277498">
    <property type="component" value="Unassembled WGS sequence"/>
</dbReference>
<protein>
    <submittedName>
        <fullName evidence="9">Tyrosine-protein kinase ptk</fullName>
        <ecNumber evidence="9">2.7.10.-</ecNumber>
    </submittedName>
</protein>
<comment type="subcellular location">
    <subcellularLocation>
        <location evidence="1">Cell membrane</location>
        <topology evidence="1">Multi-pass membrane protein</topology>
    </subcellularLocation>
</comment>
<dbReference type="PANTHER" id="PTHR32309">
    <property type="entry name" value="TYROSINE-PROTEIN KINASE"/>
    <property type="match status" value="1"/>
</dbReference>
<dbReference type="EMBL" id="UXAW01000062">
    <property type="protein sequence ID" value="VDC27696.1"/>
    <property type="molecule type" value="Genomic_DNA"/>
</dbReference>
<feature type="coiled-coil region" evidence="6">
    <location>
        <begin position="290"/>
        <end position="324"/>
    </location>
</feature>
<evidence type="ECO:0000256" key="2">
    <source>
        <dbReference type="ARBA" id="ARBA00022475"/>
    </source>
</evidence>
<dbReference type="OrthoDB" id="7642308at2"/>
<organism evidence="9 10">
    <name type="scientific">Pseudogemmobacter humi</name>
    <dbReference type="NCBI Taxonomy" id="2483812"/>
    <lineage>
        <taxon>Bacteria</taxon>
        <taxon>Pseudomonadati</taxon>
        <taxon>Pseudomonadota</taxon>
        <taxon>Alphaproteobacteria</taxon>
        <taxon>Rhodobacterales</taxon>
        <taxon>Paracoccaceae</taxon>
        <taxon>Pseudogemmobacter</taxon>
    </lineage>
</organism>
<dbReference type="RefSeq" id="WP_124086362.1">
    <property type="nucleotide sequence ID" value="NZ_UXAW01000062.1"/>
</dbReference>
<keyword evidence="10" id="KW-1185">Reference proteome</keyword>
<evidence type="ECO:0000256" key="7">
    <source>
        <dbReference type="SAM" id="Phobius"/>
    </source>
</evidence>
<keyword evidence="9" id="KW-0808">Transferase</keyword>
<evidence type="ECO:0000256" key="5">
    <source>
        <dbReference type="ARBA" id="ARBA00023136"/>
    </source>
</evidence>
<feature type="transmembrane region" description="Helical" evidence="7">
    <location>
        <begin position="20"/>
        <end position="37"/>
    </location>
</feature>
<keyword evidence="4 7" id="KW-1133">Transmembrane helix</keyword>
<evidence type="ECO:0000256" key="1">
    <source>
        <dbReference type="ARBA" id="ARBA00004651"/>
    </source>
</evidence>
<evidence type="ECO:0000313" key="10">
    <source>
        <dbReference type="Proteomes" id="UP000277498"/>
    </source>
</evidence>